<comment type="caution">
    <text evidence="17">The sequence shown here is derived from an EMBL/GenBank/DDBJ whole genome shotgun (WGS) entry which is preliminary data.</text>
</comment>
<keyword evidence="11 14" id="KW-1133">Transmembrane helix</keyword>
<accession>A0A8J3A8S4</accession>
<feature type="domain" description="Penicillin-binding protein transpeptidase" evidence="15">
    <location>
        <begin position="288"/>
        <end position="663"/>
    </location>
</feature>
<dbReference type="EMBL" id="BMHA01000007">
    <property type="protein sequence ID" value="GGI06809.1"/>
    <property type="molecule type" value="Genomic_DNA"/>
</dbReference>
<dbReference type="PANTHER" id="PTHR30627:SF2">
    <property type="entry name" value="PEPTIDOGLYCAN D,D-TRANSPEPTIDASE MRDA"/>
    <property type="match status" value="1"/>
</dbReference>
<dbReference type="GO" id="GO:0008360">
    <property type="term" value="P:regulation of cell shape"/>
    <property type="evidence" value="ECO:0007669"/>
    <property type="project" value="UniProtKB-KW"/>
</dbReference>
<evidence type="ECO:0000256" key="4">
    <source>
        <dbReference type="ARBA" id="ARBA00022475"/>
    </source>
</evidence>
<dbReference type="GO" id="GO:0005886">
    <property type="term" value="C:plasma membrane"/>
    <property type="evidence" value="ECO:0007669"/>
    <property type="project" value="UniProtKB-SubCell"/>
</dbReference>
<evidence type="ECO:0000256" key="13">
    <source>
        <dbReference type="ARBA" id="ARBA00023316"/>
    </source>
</evidence>
<evidence type="ECO:0000256" key="5">
    <source>
        <dbReference type="ARBA" id="ARBA00022519"/>
    </source>
</evidence>
<keyword evidence="18" id="KW-1185">Reference proteome</keyword>
<protein>
    <submittedName>
        <fullName evidence="17">Penicillin-binding protein 2</fullName>
    </submittedName>
</protein>
<dbReference type="GO" id="GO:0071972">
    <property type="term" value="F:peptidoglycan L,D-transpeptidase activity"/>
    <property type="evidence" value="ECO:0007669"/>
    <property type="project" value="TreeGrafter"/>
</dbReference>
<evidence type="ECO:0000256" key="6">
    <source>
        <dbReference type="ARBA" id="ARBA00022670"/>
    </source>
</evidence>
<keyword evidence="9" id="KW-0133">Cell shape</keyword>
<keyword evidence="13" id="KW-0961">Cell wall biogenesis/degradation</keyword>
<evidence type="ECO:0000256" key="14">
    <source>
        <dbReference type="SAM" id="Phobius"/>
    </source>
</evidence>
<keyword evidence="6" id="KW-0645">Protease</keyword>
<dbReference type="PANTHER" id="PTHR30627">
    <property type="entry name" value="PEPTIDOGLYCAN D,D-TRANSPEPTIDASE"/>
    <property type="match status" value="1"/>
</dbReference>
<evidence type="ECO:0000259" key="15">
    <source>
        <dbReference type="Pfam" id="PF00905"/>
    </source>
</evidence>
<dbReference type="GO" id="GO:0009252">
    <property type="term" value="P:peptidoglycan biosynthetic process"/>
    <property type="evidence" value="ECO:0007669"/>
    <property type="project" value="UniProtKB-KW"/>
</dbReference>
<evidence type="ECO:0000256" key="3">
    <source>
        <dbReference type="ARBA" id="ARBA00007171"/>
    </source>
</evidence>
<evidence type="ECO:0000256" key="11">
    <source>
        <dbReference type="ARBA" id="ARBA00022989"/>
    </source>
</evidence>
<evidence type="ECO:0000259" key="16">
    <source>
        <dbReference type="Pfam" id="PF03717"/>
    </source>
</evidence>
<dbReference type="Pfam" id="PF00905">
    <property type="entry name" value="Transpeptidase"/>
    <property type="match status" value="1"/>
</dbReference>
<evidence type="ECO:0000256" key="10">
    <source>
        <dbReference type="ARBA" id="ARBA00022984"/>
    </source>
</evidence>
<dbReference type="InterPro" id="IPR017790">
    <property type="entry name" value="Penicillin-binding_protein_2"/>
</dbReference>
<keyword evidence="7 14" id="KW-0812">Transmembrane</keyword>
<dbReference type="SUPFAM" id="SSF56519">
    <property type="entry name" value="Penicillin binding protein dimerisation domain"/>
    <property type="match status" value="1"/>
</dbReference>
<dbReference type="InterPro" id="IPR012338">
    <property type="entry name" value="Beta-lactam/transpept-like"/>
</dbReference>
<name>A0A8J3A8S4_9ACTN</name>
<dbReference type="GO" id="GO:0009002">
    <property type="term" value="F:serine-type D-Ala-D-Ala carboxypeptidase activity"/>
    <property type="evidence" value="ECO:0007669"/>
    <property type="project" value="InterPro"/>
</dbReference>
<dbReference type="NCBIfam" id="TIGR03423">
    <property type="entry name" value="pbp2_mrdA"/>
    <property type="match status" value="1"/>
</dbReference>
<dbReference type="GO" id="GO:0071555">
    <property type="term" value="P:cell wall organization"/>
    <property type="evidence" value="ECO:0007669"/>
    <property type="project" value="UniProtKB-KW"/>
</dbReference>
<dbReference type="Proteomes" id="UP000650511">
    <property type="component" value="Unassembled WGS sequence"/>
</dbReference>
<dbReference type="SUPFAM" id="SSF56601">
    <property type="entry name" value="beta-lactamase/transpeptidase-like"/>
    <property type="match status" value="1"/>
</dbReference>
<dbReference type="GO" id="GO:0006508">
    <property type="term" value="P:proteolysis"/>
    <property type="evidence" value="ECO:0007669"/>
    <property type="project" value="UniProtKB-KW"/>
</dbReference>
<keyword evidence="5" id="KW-0997">Cell inner membrane</keyword>
<dbReference type="InterPro" id="IPR005311">
    <property type="entry name" value="PBP_dimer"/>
</dbReference>
<sequence>MSGMANADTSPALRLTFLTVLVLALFVALFSRLWFLQVLAGDRFAELADTNRLRTVFVDAPRGRMLGDDGTELVRNRPSLTISADRQLLLDGAGRPTDETAEKVLDRLGALLQLERDDVVERLTSQHYSPLGHVPVAFDVTQEVVFAVRSQQELFPGVIAEVLPVRTYPHGDLAAHLVGYLNQISQDELADPAFAEYRGGEQVGRTGLENVYESDLRGRPGRRTLQVTARNTVVDVVGETEPQPGNDLVTSLDLDLQRAVETLLEAGIVASRDELHTVSGRNLPSPAGSAIVLDVTDGRVKAMASYPTFDPSEFVGGLSTDYARYLFPNLEAGDEDTHAPMLNRAIQGEYPPGSVFKTVTGAGFMEAGLVGPYTAMPCPGSWELGGITFRNWNPADEGAMGIAEALRRSCDTYFYELAHRQWQREQSQDDVEEILPTISERMGFGRRLGIDLPSELAGHIPSREDKYNTWLERRDLWCAQAEAADPGSYRRAVLEDNCATGGTWRGGDAVNTSIGQGEILTTPLQVAAHYAAIANGGTLHQPLIGQRVVAPDGEVVREIEPEVIGELGLDDAELGEIQRGLREVVMHERGTAYGAFRRGEPFPLGEYPVAGKTGTAELKPKVPYAWFAAYAPADDPRYVVVVNVEEGGGGSQTAAPIARNIFEHLFGIVDAADNEFVTGDAIYD</sequence>
<feature type="domain" description="Penicillin-binding protein dimerisation" evidence="16">
    <location>
        <begin position="59"/>
        <end position="235"/>
    </location>
</feature>
<feature type="transmembrane region" description="Helical" evidence="14">
    <location>
        <begin position="12"/>
        <end position="35"/>
    </location>
</feature>
<gene>
    <name evidence="17" type="ORF">GCM10011354_20950</name>
</gene>
<keyword evidence="10" id="KW-0573">Peptidoglycan synthesis</keyword>
<keyword evidence="4" id="KW-1003">Cell membrane</keyword>
<evidence type="ECO:0000256" key="7">
    <source>
        <dbReference type="ARBA" id="ARBA00022692"/>
    </source>
</evidence>
<reference evidence="17" key="2">
    <citation type="submission" date="2020-09" db="EMBL/GenBank/DDBJ databases">
        <authorList>
            <person name="Sun Q."/>
            <person name="Zhou Y."/>
        </authorList>
    </citation>
    <scope>NUCLEOTIDE SEQUENCE</scope>
    <source>
        <strain evidence="17">CGMCC 1.14988</strain>
    </source>
</reference>
<dbReference type="Gene3D" id="3.40.710.10">
    <property type="entry name" value="DD-peptidase/beta-lactamase superfamily"/>
    <property type="match status" value="1"/>
</dbReference>
<reference evidence="17" key="1">
    <citation type="journal article" date="2014" name="Int. J. Syst. Evol. Microbiol.">
        <title>Complete genome sequence of Corynebacterium casei LMG S-19264T (=DSM 44701T), isolated from a smear-ripened cheese.</title>
        <authorList>
            <consortium name="US DOE Joint Genome Institute (JGI-PGF)"/>
            <person name="Walter F."/>
            <person name="Albersmeier A."/>
            <person name="Kalinowski J."/>
            <person name="Ruckert C."/>
        </authorList>
    </citation>
    <scope>NUCLEOTIDE SEQUENCE</scope>
    <source>
        <strain evidence="17">CGMCC 1.14988</strain>
    </source>
</reference>
<comment type="subcellular location">
    <subcellularLocation>
        <location evidence="2">Cell membrane</location>
    </subcellularLocation>
    <subcellularLocation>
        <location evidence="1">Membrane</location>
        <topology evidence="1">Single-pass membrane protein</topology>
    </subcellularLocation>
</comment>
<comment type="similarity">
    <text evidence="3">Belongs to the transpeptidase family.</text>
</comment>
<evidence type="ECO:0000256" key="9">
    <source>
        <dbReference type="ARBA" id="ARBA00022960"/>
    </source>
</evidence>
<organism evidence="17 18">
    <name type="scientific">Egicoccus halophilus</name>
    <dbReference type="NCBI Taxonomy" id="1670830"/>
    <lineage>
        <taxon>Bacteria</taxon>
        <taxon>Bacillati</taxon>
        <taxon>Actinomycetota</taxon>
        <taxon>Nitriliruptoria</taxon>
        <taxon>Egicoccales</taxon>
        <taxon>Egicoccaceae</taxon>
        <taxon>Egicoccus</taxon>
    </lineage>
</organism>
<evidence type="ECO:0000256" key="2">
    <source>
        <dbReference type="ARBA" id="ARBA00004236"/>
    </source>
</evidence>
<evidence type="ECO:0000256" key="1">
    <source>
        <dbReference type="ARBA" id="ARBA00004167"/>
    </source>
</evidence>
<dbReference type="InterPro" id="IPR001460">
    <property type="entry name" value="PCN-bd_Tpept"/>
</dbReference>
<dbReference type="AlphaFoldDB" id="A0A8J3A8S4"/>
<evidence type="ECO:0000313" key="18">
    <source>
        <dbReference type="Proteomes" id="UP000650511"/>
    </source>
</evidence>
<dbReference type="GO" id="GO:0008658">
    <property type="term" value="F:penicillin binding"/>
    <property type="evidence" value="ECO:0007669"/>
    <property type="project" value="InterPro"/>
</dbReference>
<dbReference type="Gene3D" id="3.90.1310.10">
    <property type="entry name" value="Penicillin-binding protein 2a (Domain 2)"/>
    <property type="match status" value="1"/>
</dbReference>
<evidence type="ECO:0000256" key="12">
    <source>
        <dbReference type="ARBA" id="ARBA00023136"/>
    </source>
</evidence>
<keyword evidence="12 14" id="KW-0472">Membrane</keyword>
<proteinExistence type="inferred from homology"/>
<evidence type="ECO:0000313" key="17">
    <source>
        <dbReference type="EMBL" id="GGI06809.1"/>
    </source>
</evidence>
<evidence type="ECO:0000256" key="8">
    <source>
        <dbReference type="ARBA" id="ARBA00022801"/>
    </source>
</evidence>
<keyword evidence="8" id="KW-0378">Hydrolase</keyword>
<dbReference type="InterPro" id="IPR050515">
    <property type="entry name" value="Beta-lactam/transpept"/>
</dbReference>
<dbReference type="InterPro" id="IPR036138">
    <property type="entry name" value="PBP_dimer_sf"/>
</dbReference>
<dbReference type="Pfam" id="PF03717">
    <property type="entry name" value="PBP_dimer"/>
    <property type="match status" value="1"/>
</dbReference>